<gene>
    <name evidence="1" type="ORF">Athai_01930</name>
</gene>
<evidence type="ECO:0008006" key="3">
    <source>
        <dbReference type="Google" id="ProtNLM"/>
    </source>
</evidence>
<evidence type="ECO:0000313" key="1">
    <source>
        <dbReference type="EMBL" id="BCJ32690.1"/>
    </source>
</evidence>
<dbReference type="RefSeq" id="WP_203959706.1">
    <property type="nucleotide sequence ID" value="NZ_AP023355.1"/>
</dbReference>
<dbReference type="KEGG" id="atl:Athai_01930"/>
<reference evidence="1 2" key="1">
    <citation type="submission" date="2020-08" db="EMBL/GenBank/DDBJ databases">
        <title>Whole genome shotgun sequence of Actinocatenispora thailandica NBRC 105041.</title>
        <authorList>
            <person name="Komaki H."/>
            <person name="Tamura T."/>
        </authorList>
    </citation>
    <scope>NUCLEOTIDE SEQUENCE [LARGE SCALE GENOMIC DNA]</scope>
    <source>
        <strain evidence="1 2">NBRC 105041</strain>
    </source>
</reference>
<dbReference type="Proteomes" id="UP000611640">
    <property type="component" value="Chromosome"/>
</dbReference>
<name>A0A7R7DJJ5_9ACTN</name>
<dbReference type="SUPFAM" id="SSF52540">
    <property type="entry name" value="P-loop containing nucleoside triphosphate hydrolases"/>
    <property type="match status" value="1"/>
</dbReference>
<organism evidence="1 2">
    <name type="scientific">Actinocatenispora thailandica</name>
    <dbReference type="NCBI Taxonomy" id="227318"/>
    <lineage>
        <taxon>Bacteria</taxon>
        <taxon>Bacillati</taxon>
        <taxon>Actinomycetota</taxon>
        <taxon>Actinomycetes</taxon>
        <taxon>Micromonosporales</taxon>
        <taxon>Micromonosporaceae</taxon>
        <taxon>Actinocatenispora</taxon>
    </lineage>
</organism>
<dbReference type="EMBL" id="AP023355">
    <property type="protein sequence ID" value="BCJ32690.1"/>
    <property type="molecule type" value="Genomic_DNA"/>
</dbReference>
<evidence type="ECO:0000313" key="2">
    <source>
        <dbReference type="Proteomes" id="UP000611640"/>
    </source>
</evidence>
<dbReference type="AlphaFoldDB" id="A0A7R7DJJ5"/>
<sequence length="392" mass="41480">MAHEQRNSASGRAQQANQYGGVQHNIFVQSGPDPLPTESIAVPATAYQVRGRDQLLVELADEIHGRVTVLYGFRGVGTSTVAGALARRAGARTWFVRAADTSGLRAGMTSLAYELGASDNEIRARHLADLVWQRLDALDTRWLLVVDGVTDPGILGTDGTSYLRTPRTHDGALVVTTQNDRWPGWTTVRRVDALTPEPGGRVLLDRAPAAGSVESAVRLSAQYGNFPAALDMIGAELAAGADGVTTCDAYLARYAGAGYADRIEDMLDDPRIGLTNWLGSIGAHDFTADRLLNVLASLDRAPIPLSALLADQASLATAGGLPDGITRDEVVAALRELVSRGTAAVHDAGPPVAGPVVLVHPMMRAWIRAEFAAGYLRTPGAGRGRQRGAGQR</sequence>
<proteinExistence type="predicted"/>
<keyword evidence="2" id="KW-1185">Reference proteome</keyword>
<accession>A0A7R7DJJ5</accession>
<dbReference type="Gene3D" id="3.40.50.300">
    <property type="entry name" value="P-loop containing nucleotide triphosphate hydrolases"/>
    <property type="match status" value="1"/>
</dbReference>
<dbReference type="InterPro" id="IPR027417">
    <property type="entry name" value="P-loop_NTPase"/>
</dbReference>
<protein>
    <recommendedName>
        <fullName evidence="3">ATP/GTP-binding protein</fullName>
    </recommendedName>
</protein>